<protein>
    <submittedName>
        <fullName evidence="3">Uncharacterized protein</fullName>
    </submittedName>
</protein>
<comment type="similarity">
    <text evidence="1">Belongs to the GID4/VID24 family.</text>
</comment>
<feature type="region of interest" description="Disordered" evidence="2">
    <location>
        <begin position="1"/>
        <end position="45"/>
    </location>
</feature>
<proteinExistence type="inferred from homology"/>
<dbReference type="PANTHER" id="PTHR14534">
    <property type="entry name" value="VACUOLAR IMPORT AND DEGRADATION PROTEIN 24"/>
    <property type="match status" value="1"/>
</dbReference>
<dbReference type="STRING" id="796925.A0A137P7M5"/>
<dbReference type="PANTHER" id="PTHR14534:SF3">
    <property type="entry name" value="GID COMPLEX SUBUNIT 4 HOMOLOG"/>
    <property type="match status" value="1"/>
</dbReference>
<name>A0A137P7M5_CONC2</name>
<dbReference type="GO" id="GO:0007039">
    <property type="term" value="P:protein catabolic process in the vacuole"/>
    <property type="evidence" value="ECO:0007669"/>
    <property type="project" value="TreeGrafter"/>
</dbReference>
<organism evidence="3 4">
    <name type="scientific">Conidiobolus coronatus (strain ATCC 28846 / CBS 209.66 / NRRL 28638)</name>
    <name type="common">Delacroixia coronata</name>
    <dbReference type="NCBI Taxonomy" id="796925"/>
    <lineage>
        <taxon>Eukaryota</taxon>
        <taxon>Fungi</taxon>
        <taxon>Fungi incertae sedis</taxon>
        <taxon>Zoopagomycota</taxon>
        <taxon>Entomophthoromycotina</taxon>
        <taxon>Entomophthoromycetes</taxon>
        <taxon>Entomophthorales</taxon>
        <taxon>Ancylistaceae</taxon>
        <taxon>Conidiobolus</taxon>
    </lineage>
</organism>
<accession>A0A137P7M5</accession>
<dbReference type="GO" id="GO:0006623">
    <property type="term" value="P:protein targeting to vacuole"/>
    <property type="evidence" value="ECO:0007669"/>
    <property type="project" value="TreeGrafter"/>
</dbReference>
<evidence type="ECO:0000313" key="4">
    <source>
        <dbReference type="Proteomes" id="UP000070444"/>
    </source>
</evidence>
<gene>
    <name evidence="3" type="ORF">CONCODRAFT_38833</name>
</gene>
<dbReference type="EMBL" id="KQ964487">
    <property type="protein sequence ID" value="KXN70992.1"/>
    <property type="molecule type" value="Genomic_DNA"/>
</dbReference>
<dbReference type="Pfam" id="PF09783">
    <property type="entry name" value="Vac_ImportDeg"/>
    <property type="match status" value="1"/>
</dbReference>
<dbReference type="Proteomes" id="UP000070444">
    <property type="component" value="Unassembled WGS sequence"/>
</dbReference>
<dbReference type="GO" id="GO:0043161">
    <property type="term" value="P:proteasome-mediated ubiquitin-dependent protein catabolic process"/>
    <property type="evidence" value="ECO:0007669"/>
    <property type="project" value="TreeGrafter"/>
</dbReference>
<dbReference type="InterPro" id="IPR018618">
    <property type="entry name" value="GID4/10-like"/>
</dbReference>
<dbReference type="GO" id="GO:0045721">
    <property type="term" value="P:negative regulation of gluconeogenesis"/>
    <property type="evidence" value="ECO:0007669"/>
    <property type="project" value="TreeGrafter"/>
</dbReference>
<sequence length="231" mass="26750">MNNRNPYGDAIFHNSAPNRNSLRYPNDYQIGSSSRSRNQDNNSDKSNLESLFWEAAEFILNYAPTHDISFKTHQLSFLQPGRTFTGSQNLILDNNNNPADKDKWEVKVAIHSINPEQGTIVGLMEALNVPSAATTVITYWEGEIIDFVNFTMRTKKWSADSEVDLFHWKMFQPFKHFDPSEENIQSIYENYIFMRWKEKFFVNVSPTESGLTIAGFYYICIRRIDGHIEGN</sequence>
<evidence type="ECO:0000313" key="3">
    <source>
        <dbReference type="EMBL" id="KXN70992.1"/>
    </source>
</evidence>
<dbReference type="AlphaFoldDB" id="A0A137P7M5"/>
<dbReference type="GO" id="GO:0034657">
    <property type="term" value="C:GID complex"/>
    <property type="evidence" value="ECO:0007669"/>
    <property type="project" value="TreeGrafter"/>
</dbReference>
<feature type="compositionally biased region" description="Low complexity" evidence="2">
    <location>
        <begin position="32"/>
        <end position="41"/>
    </location>
</feature>
<evidence type="ECO:0000256" key="2">
    <source>
        <dbReference type="SAM" id="MobiDB-lite"/>
    </source>
</evidence>
<reference evidence="3 4" key="1">
    <citation type="journal article" date="2015" name="Genome Biol. Evol.">
        <title>Phylogenomic analyses indicate that early fungi evolved digesting cell walls of algal ancestors of land plants.</title>
        <authorList>
            <person name="Chang Y."/>
            <person name="Wang S."/>
            <person name="Sekimoto S."/>
            <person name="Aerts A.L."/>
            <person name="Choi C."/>
            <person name="Clum A."/>
            <person name="LaButti K.M."/>
            <person name="Lindquist E.A."/>
            <person name="Yee Ngan C."/>
            <person name="Ohm R.A."/>
            <person name="Salamov A.A."/>
            <person name="Grigoriev I.V."/>
            <person name="Spatafora J.W."/>
            <person name="Berbee M.L."/>
        </authorList>
    </citation>
    <scope>NUCLEOTIDE SEQUENCE [LARGE SCALE GENOMIC DNA]</scope>
    <source>
        <strain evidence="3 4">NRRL 28638</strain>
    </source>
</reference>
<keyword evidence="4" id="KW-1185">Reference proteome</keyword>
<dbReference type="GO" id="GO:0005773">
    <property type="term" value="C:vacuole"/>
    <property type="evidence" value="ECO:0007669"/>
    <property type="project" value="GOC"/>
</dbReference>
<evidence type="ECO:0000256" key="1">
    <source>
        <dbReference type="ARBA" id="ARBA00061469"/>
    </source>
</evidence>
<dbReference type="OrthoDB" id="62at2759"/>